<dbReference type="RefSeq" id="WP_238199021.1">
    <property type="nucleotide sequence ID" value="NZ_BPQZ01000030.1"/>
</dbReference>
<dbReference type="PANTHER" id="PTHR11019:SF159">
    <property type="entry name" value="TRANSCRIPTIONAL REGULATOR-RELATED"/>
    <property type="match status" value="1"/>
</dbReference>
<keyword evidence="1" id="KW-0678">Repressor</keyword>
<keyword evidence="3" id="KW-0238">DNA-binding</keyword>
<keyword evidence="8" id="KW-1185">Reference proteome</keyword>
<comment type="caution">
    <text evidence="7">The sequence shown here is derived from an EMBL/GenBank/DDBJ whole genome shotgun (WGS) entry which is preliminary data.</text>
</comment>
<dbReference type="InterPro" id="IPR018060">
    <property type="entry name" value="HTH_AraC"/>
</dbReference>
<evidence type="ECO:0000313" key="7">
    <source>
        <dbReference type="EMBL" id="GLS69044.1"/>
    </source>
</evidence>
<name>A0AA37T9B6_9HYPH</name>
<evidence type="ECO:0000256" key="5">
    <source>
        <dbReference type="SAM" id="MobiDB-lite"/>
    </source>
</evidence>
<evidence type="ECO:0000256" key="4">
    <source>
        <dbReference type="ARBA" id="ARBA00023163"/>
    </source>
</evidence>
<dbReference type="AlphaFoldDB" id="A0AA37T9B6"/>
<dbReference type="PROSITE" id="PS01124">
    <property type="entry name" value="HTH_ARAC_FAMILY_2"/>
    <property type="match status" value="1"/>
</dbReference>
<dbReference type="EMBL" id="BSPL01000010">
    <property type="protein sequence ID" value="GLS69044.1"/>
    <property type="molecule type" value="Genomic_DNA"/>
</dbReference>
<dbReference type="SUPFAM" id="SSF51182">
    <property type="entry name" value="RmlC-like cupins"/>
    <property type="match status" value="1"/>
</dbReference>
<dbReference type="CDD" id="cd06124">
    <property type="entry name" value="cupin_NimR-like_N"/>
    <property type="match status" value="1"/>
</dbReference>
<keyword evidence="4" id="KW-0804">Transcription</keyword>
<dbReference type="Pfam" id="PF02311">
    <property type="entry name" value="AraC_binding"/>
    <property type="match status" value="1"/>
</dbReference>
<dbReference type="SMART" id="SM00342">
    <property type="entry name" value="HTH_ARAC"/>
    <property type="match status" value="1"/>
</dbReference>
<dbReference type="Proteomes" id="UP001157440">
    <property type="component" value="Unassembled WGS sequence"/>
</dbReference>
<keyword evidence="2" id="KW-0805">Transcription regulation</keyword>
<dbReference type="GO" id="GO:0003700">
    <property type="term" value="F:DNA-binding transcription factor activity"/>
    <property type="evidence" value="ECO:0007669"/>
    <property type="project" value="InterPro"/>
</dbReference>
<feature type="region of interest" description="Disordered" evidence="5">
    <location>
        <begin position="251"/>
        <end position="275"/>
    </location>
</feature>
<dbReference type="InterPro" id="IPR003313">
    <property type="entry name" value="AraC-bd"/>
</dbReference>
<accession>A0AA37T9B6</accession>
<evidence type="ECO:0000259" key="6">
    <source>
        <dbReference type="PROSITE" id="PS01124"/>
    </source>
</evidence>
<gene>
    <name evidence="7" type="ORF">GCM10007890_10560</name>
</gene>
<evidence type="ECO:0000256" key="3">
    <source>
        <dbReference type="ARBA" id="ARBA00023125"/>
    </source>
</evidence>
<dbReference type="Pfam" id="PF12833">
    <property type="entry name" value="HTH_18"/>
    <property type="match status" value="1"/>
</dbReference>
<reference evidence="8" key="1">
    <citation type="journal article" date="2019" name="Int. J. Syst. Evol. Microbiol.">
        <title>The Global Catalogue of Microorganisms (GCM) 10K type strain sequencing project: providing services to taxonomists for standard genome sequencing and annotation.</title>
        <authorList>
            <consortium name="The Broad Institute Genomics Platform"/>
            <consortium name="The Broad Institute Genome Sequencing Center for Infectious Disease"/>
            <person name="Wu L."/>
            <person name="Ma J."/>
        </authorList>
    </citation>
    <scope>NUCLEOTIDE SEQUENCE [LARGE SCALE GENOMIC DNA]</scope>
    <source>
        <strain evidence="8">NBRC 103632</strain>
    </source>
</reference>
<dbReference type="GO" id="GO:0043565">
    <property type="term" value="F:sequence-specific DNA binding"/>
    <property type="evidence" value="ECO:0007669"/>
    <property type="project" value="InterPro"/>
</dbReference>
<dbReference type="InterPro" id="IPR011051">
    <property type="entry name" value="RmlC_Cupin_sf"/>
</dbReference>
<dbReference type="Gene3D" id="2.60.120.10">
    <property type="entry name" value="Jelly Rolls"/>
    <property type="match status" value="1"/>
</dbReference>
<dbReference type="Gene3D" id="1.10.10.60">
    <property type="entry name" value="Homeodomain-like"/>
    <property type="match status" value="1"/>
</dbReference>
<organism evidence="7 8">
    <name type="scientific">Methylobacterium tardum</name>
    <dbReference type="NCBI Taxonomy" id="374432"/>
    <lineage>
        <taxon>Bacteria</taxon>
        <taxon>Pseudomonadati</taxon>
        <taxon>Pseudomonadota</taxon>
        <taxon>Alphaproteobacteria</taxon>
        <taxon>Hyphomicrobiales</taxon>
        <taxon>Methylobacteriaceae</taxon>
        <taxon>Methylobacterium</taxon>
    </lineage>
</organism>
<evidence type="ECO:0000256" key="1">
    <source>
        <dbReference type="ARBA" id="ARBA00022491"/>
    </source>
</evidence>
<proteinExistence type="predicted"/>
<protein>
    <submittedName>
        <fullName evidence="7">AraC family transcriptional regulator</fullName>
    </submittedName>
</protein>
<dbReference type="PANTHER" id="PTHR11019">
    <property type="entry name" value="HTH-TYPE TRANSCRIPTIONAL REGULATOR NIMR"/>
    <property type="match status" value="1"/>
</dbReference>
<evidence type="ECO:0000256" key="2">
    <source>
        <dbReference type="ARBA" id="ARBA00023015"/>
    </source>
</evidence>
<dbReference type="InterPro" id="IPR014710">
    <property type="entry name" value="RmlC-like_jellyroll"/>
</dbReference>
<evidence type="ECO:0000313" key="8">
    <source>
        <dbReference type="Proteomes" id="UP001157440"/>
    </source>
</evidence>
<dbReference type="FunFam" id="1.10.10.60:FF:000132">
    <property type="entry name" value="AraC family transcriptional regulator"/>
    <property type="match status" value="1"/>
</dbReference>
<feature type="domain" description="HTH araC/xylS-type" evidence="6">
    <location>
        <begin position="161"/>
        <end position="258"/>
    </location>
</feature>
<sequence length="275" mass="30178">MDLKSTDPRDYEASPHGYAAMPKEFPAGSRVPPHVHGRAQLIYATSGVMEVTTADGLWLLPPQRALWMPAGIAHAMVARCHVSLRTLYVAPDACPAAFPDAPRLVRVSALLRELILRVARMPLDREPSEHERRIVALLPYEIAWEPGGLFHLPIPKDRRLARICRSLIDDPGDGRDLEAWAAEVGASSRTLARLFRREFGSTFLIWRKQVRALSAVPRLAAGEPVGVVSADLGYETPGAFAAMFRQMMGARPSRYGDRDRPGSTGEAGLTLSDPA</sequence>